<proteinExistence type="predicted"/>
<protein>
    <submittedName>
        <fullName evidence="1">Uncharacterized protein</fullName>
    </submittedName>
</protein>
<evidence type="ECO:0000313" key="2">
    <source>
        <dbReference type="Proteomes" id="UP000283727"/>
    </source>
</evidence>
<evidence type="ECO:0000313" key="1">
    <source>
        <dbReference type="EMBL" id="RHJ22020.1"/>
    </source>
</evidence>
<dbReference type="RefSeq" id="WP_117658406.1">
    <property type="nucleotide sequence ID" value="NZ_JAQECX010000005.1"/>
</dbReference>
<gene>
    <name evidence="1" type="ORF">DW137_09310</name>
</gene>
<sequence>MIQSTDSTHRTAEVIRKLDPQLILDKTDGTQVLARTAIIRFTRDESGEWVQGSVKVSAAQRKTNSSQWRSAYYYMEDIKVGDELQQVIDEAKTQLG</sequence>
<organism evidence="1 2">
    <name type="scientific">Bifidobacterium bifidum</name>
    <dbReference type="NCBI Taxonomy" id="1681"/>
    <lineage>
        <taxon>Bacteria</taxon>
        <taxon>Bacillati</taxon>
        <taxon>Actinomycetota</taxon>
        <taxon>Actinomycetes</taxon>
        <taxon>Bifidobacteriales</taxon>
        <taxon>Bifidobacteriaceae</taxon>
        <taxon>Bifidobacterium</taxon>
    </lineage>
</organism>
<dbReference type="AlphaFoldDB" id="A0A415C2R5"/>
<accession>A0A415C2R5</accession>
<name>A0A415C2R5_BIFBI</name>
<comment type="caution">
    <text evidence="1">The sequence shown here is derived from an EMBL/GenBank/DDBJ whole genome shotgun (WGS) entry which is preliminary data.</text>
</comment>
<reference evidence="1 2" key="1">
    <citation type="submission" date="2018-08" db="EMBL/GenBank/DDBJ databases">
        <title>A genome reference for cultivated species of the human gut microbiota.</title>
        <authorList>
            <person name="Zou Y."/>
            <person name="Xue W."/>
            <person name="Luo G."/>
        </authorList>
    </citation>
    <scope>NUCLEOTIDE SEQUENCE [LARGE SCALE GENOMIC DNA]</scope>
    <source>
        <strain evidence="1 2">AM12-10</strain>
    </source>
</reference>
<dbReference type="EMBL" id="QRLR01000006">
    <property type="protein sequence ID" value="RHJ22020.1"/>
    <property type="molecule type" value="Genomic_DNA"/>
</dbReference>
<dbReference type="Proteomes" id="UP000283727">
    <property type="component" value="Unassembled WGS sequence"/>
</dbReference>